<keyword evidence="20" id="KW-0862">Zinc</keyword>
<keyword evidence="23" id="KW-0694">RNA-binding</keyword>
<evidence type="ECO:0000259" key="42">
    <source>
        <dbReference type="PROSITE" id="PS50994"/>
    </source>
</evidence>
<dbReference type="SMART" id="SM00220">
    <property type="entry name" value="S_TKc"/>
    <property type="match status" value="1"/>
</dbReference>
<evidence type="ECO:0000313" key="44">
    <source>
        <dbReference type="Proteomes" id="UP000289340"/>
    </source>
</evidence>
<evidence type="ECO:0000256" key="4">
    <source>
        <dbReference type="ARBA" id="ARBA00004496"/>
    </source>
</evidence>
<dbReference type="InterPro" id="IPR036397">
    <property type="entry name" value="RNaseH_sf"/>
</dbReference>
<dbReference type="GO" id="GO:0075523">
    <property type="term" value="P:viral translational frameshifting"/>
    <property type="evidence" value="ECO:0007669"/>
    <property type="project" value="UniProtKB-KW"/>
</dbReference>
<evidence type="ECO:0000256" key="34">
    <source>
        <dbReference type="ARBA" id="ARBA00055265"/>
    </source>
</evidence>
<evidence type="ECO:0000259" key="40">
    <source>
        <dbReference type="PROSITE" id="PS50011"/>
    </source>
</evidence>
<evidence type="ECO:0000256" key="29">
    <source>
        <dbReference type="ARBA" id="ARBA00023172"/>
    </source>
</evidence>
<dbReference type="CDD" id="cd14066">
    <property type="entry name" value="STKc_IRAK"/>
    <property type="match status" value="1"/>
</dbReference>
<keyword evidence="16" id="KW-0255">Endonuclease</keyword>
<evidence type="ECO:0000256" key="27">
    <source>
        <dbReference type="ARBA" id="ARBA00023113"/>
    </source>
</evidence>
<reference evidence="43 44" key="1">
    <citation type="submission" date="2018-09" db="EMBL/GenBank/DDBJ databases">
        <title>A high-quality reference genome of wild soybean provides a powerful tool to mine soybean genomes.</title>
        <authorList>
            <person name="Xie M."/>
            <person name="Chung C.Y.L."/>
            <person name="Li M.-W."/>
            <person name="Wong F.-L."/>
            <person name="Chan T.-F."/>
            <person name="Lam H.-M."/>
        </authorList>
    </citation>
    <scope>NUCLEOTIDE SEQUENCE [LARGE SCALE GENOMIC DNA]</scope>
    <source>
        <strain evidence="44">cv. W05</strain>
        <tissue evidence="43">Hypocotyl of etiolated seedlings</tissue>
    </source>
</reference>
<keyword evidence="28" id="KW-0238">DNA-binding</keyword>
<evidence type="ECO:0000256" key="10">
    <source>
        <dbReference type="ARBA" id="ARBA00022695"/>
    </source>
</evidence>
<evidence type="ECO:0000256" key="39">
    <source>
        <dbReference type="SAM" id="MobiDB-lite"/>
    </source>
</evidence>
<dbReference type="FunFam" id="3.30.200.20:FF:000225">
    <property type="entry name" value="cold-responsive protein kinase 1"/>
    <property type="match status" value="1"/>
</dbReference>
<dbReference type="InterPro" id="IPR008271">
    <property type="entry name" value="Ser/Thr_kinase_AS"/>
</dbReference>
<dbReference type="Pfam" id="PF24626">
    <property type="entry name" value="SH3_Tf2-1"/>
    <property type="match status" value="1"/>
</dbReference>
<dbReference type="InterPro" id="IPR056924">
    <property type="entry name" value="SH3_Tf2-1"/>
</dbReference>
<dbReference type="InterPro" id="IPR000477">
    <property type="entry name" value="RT_dom"/>
</dbReference>
<evidence type="ECO:0000256" key="25">
    <source>
        <dbReference type="ARBA" id="ARBA00022918"/>
    </source>
</evidence>
<dbReference type="PROSITE" id="PS00108">
    <property type="entry name" value="PROTEIN_KINASE_ST"/>
    <property type="match status" value="1"/>
</dbReference>
<keyword evidence="7" id="KW-1188">Viral release from host cell</keyword>
<evidence type="ECO:0000256" key="26">
    <source>
        <dbReference type="ARBA" id="ARBA00022932"/>
    </source>
</evidence>
<dbReference type="Pfam" id="PF17921">
    <property type="entry name" value="Integrase_H2C2"/>
    <property type="match status" value="1"/>
</dbReference>
<dbReference type="SUPFAM" id="SSF53098">
    <property type="entry name" value="Ribonuclease H-like"/>
    <property type="match status" value="1"/>
</dbReference>
<evidence type="ECO:0000256" key="28">
    <source>
        <dbReference type="ARBA" id="ARBA00023125"/>
    </source>
</evidence>
<evidence type="ECO:0000256" key="2">
    <source>
        <dbReference type="ARBA" id="ARBA00002180"/>
    </source>
</evidence>
<keyword evidence="22" id="KW-0460">Magnesium</keyword>
<dbReference type="GO" id="GO:0003723">
    <property type="term" value="F:RNA binding"/>
    <property type="evidence" value="ECO:0007669"/>
    <property type="project" value="UniProtKB-KW"/>
</dbReference>
<keyword evidence="15" id="KW-0688">Ribosomal frameshifting</keyword>
<dbReference type="PANTHER" id="PTHR35046">
    <property type="entry name" value="ZINC KNUCKLE (CCHC-TYPE) FAMILY PROTEIN"/>
    <property type="match status" value="1"/>
</dbReference>
<dbReference type="InterPro" id="IPR017441">
    <property type="entry name" value="Protein_kinase_ATP_BS"/>
</dbReference>
<keyword evidence="19" id="KW-0378">Hydrolase</keyword>
<evidence type="ECO:0000256" key="9">
    <source>
        <dbReference type="ARBA" id="ARBA00022679"/>
    </source>
</evidence>
<dbReference type="CDD" id="cd09274">
    <property type="entry name" value="RNase_HI_RT_Ty3"/>
    <property type="match status" value="1"/>
</dbReference>
<evidence type="ECO:0000256" key="19">
    <source>
        <dbReference type="ARBA" id="ARBA00022801"/>
    </source>
</evidence>
<dbReference type="GO" id="GO:0004672">
    <property type="term" value="F:protein kinase activity"/>
    <property type="evidence" value="ECO:0007669"/>
    <property type="project" value="InterPro"/>
</dbReference>
<keyword evidence="8" id="KW-0645">Protease</keyword>
<evidence type="ECO:0000313" key="43">
    <source>
        <dbReference type="EMBL" id="RZB65593.1"/>
    </source>
</evidence>
<dbReference type="GO" id="GO:0003964">
    <property type="term" value="F:RNA-directed DNA polymerase activity"/>
    <property type="evidence" value="ECO:0007669"/>
    <property type="project" value="UniProtKB-KW"/>
</dbReference>
<dbReference type="FunFam" id="3.30.70.270:FF:000026">
    <property type="entry name" value="Transposon Ty3-G Gag-Pol polyprotein"/>
    <property type="match status" value="1"/>
</dbReference>
<keyword evidence="9" id="KW-0808">Transferase</keyword>
<comment type="function">
    <text evidence="34">Nucleocapsid protein p11 (NC) forms the nucleocore that coats the retro-elements dimeric RNA. Binds these RNAs through its zinc fingers. Promotes primer tRNA(i)-Met annealing to the multipartite primer-binding site (PBS), dimerization of Ty3 RNA and initiation of reverse transcription.</text>
</comment>
<evidence type="ECO:0000256" key="7">
    <source>
        <dbReference type="ARBA" id="ARBA00022612"/>
    </source>
</evidence>
<dbReference type="SUPFAM" id="SSF56672">
    <property type="entry name" value="DNA/RNA polymerases"/>
    <property type="match status" value="1"/>
</dbReference>
<keyword evidence="12" id="KW-0479">Metal-binding</keyword>
<dbReference type="GO" id="GO:0003887">
    <property type="term" value="F:DNA-directed DNA polymerase activity"/>
    <property type="evidence" value="ECO:0007669"/>
    <property type="project" value="UniProtKB-KW"/>
</dbReference>
<dbReference type="GO" id="GO:0005634">
    <property type="term" value="C:nucleus"/>
    <property type="evidence" value="ECO:0007669"/>
    <property type="project" value="UniProtKB-SubCell"/>
</dbReference>
<dbReference type="SUPFAM" id="SSF56112">
    <property type="entry name" value="Protein kinase-like (PK-like)"/>
    <property type="match status" value="1"/>
</dbReference>
<evidence type="ECO:0000256" key="24">
    <source>
        <dbReference type="ARBA" id="ARBA00022908"/>
    </source>
</evidence>
<dbReference type="InterPro" id="IPR043128">
    <property type="entry name" value="Rev_trsase/Diguanyl_cyclase"/>
</dbReference>
<comment type="function">
    <text evidence="33">Integrase (IN) targets the VLP to the nucleus, where a subparticle preintegration complex (PIC) containing at least integrase and the newly synthesized dsDNA copy of the retrotransposon must transit the nuclear membrane. Once in the nucleus, integrase performs the integration of the dsDNA into the host genome.</text>
</comment>
<keyword evidence="31" id="KW-0511">Multifunctional enzyme</keyword>
<dbReference type="GO" id="GO:0004190">
    <property type="term" value="F:aspartic-type endopeptidase activity"/>
    <property type="evidence" value="ECO:0007669"/>
    <property type="project" value="UniProtKB-KW"/>
</dbReference>
<protein>
    <recommendedName>
        <fullName evidence="5">RNA-directed DNA polymerase</fullName>
        <ecNumber evidence="5">2.7.7.49</ecNumber>
    </recommendedName>
    <alternativeName>
        <fullName evidence="37">Gag3-Pol3</fullName>
    </alternativeName>
</protein>
<evidence type="ECO:0000256" key="38">
    <source>
        <dbReference type="PROSITE-ProRule" id="PRU10141"/>
    </source>
</evidence>
<dbReference type="Gene3D" id="3.30.200.20">
    <property type="entry name" value="Phosphorylase Kinase, domain 1"/>
    <property type="match status" value="1"/>
</dbReference>
<dbReference type="InterPro" id="IPR012337">
    <property type="entry name" value="RNaseH-like_sf"/>
</dbReference>
<dbReference type="PROSITE" id="PS50994">
    <property type="entry name" value="INTEGRASE"/>
    <property type="match status" value="1"/>
</dbReference>
<evidence type="ECO:0000256" key="33">
    <source>
        <dbReference type="ARBA" id="ARBA00025615"/>
    </source>
</evidence>
<dbReference type="Proteomes" id="UP000289340">
    <property type="component" value="Chromosome 15"/>
</dbReference>
<keyword evidence="13 38" id="KW-0547">Nucleotide-binding</keyword>
<evidence type="ECO:0000256" key="5">
    <source>
        <dbReference type="ARBA" id="ARBA00012493"/>
    </source>
</evidence>
<dbReference type="GO" id="GO:0006508">
    <property type="term" value="P:proteolysis"/>
    <property type="evidence" value="ECO:0007669"/>
    <property type="project" value="UniProtKB-KW"/>
</dbReference>
<dbReference type="PROSITE" id="PS50011">
    <property type="entry name" value="PROTEIN_KINASE_DOM"/>
    <property type="match status" value="1"/>
</dbReference>
<dbReference type="Pfam" id="PF00069">
    <property type="entry name" value="Pkinase"/>
    <property type="match status" value="1"/>
</dbReference>
<dbReference type="Gene3D" id="1.10.340.70">
    <property type="match status" value="1"/>
</dbReference>
<keyword evidence="17" id="KW-0863">Zinc-finger</keyword>
<feature type="compositionally biased region" description="Basic and acidic residues" evidence="39">
    <location>
        <begin position="227"/>
        <end position="239"/>
    </location>
</feature>
<keyword evidence="6" id="KW-0963">Cytoplasm</keyword>
<name>A0A445GWL8_GLYSO</name>
<dbReference type="PANTHER" id="PTHR35046:SF9">
    <property type="entry name" value="RNA-DIRECTED DNA POLYMERASE"/>
    <property type="match status" value="1"/>
</dbReference>
<dbReference type="InterPro" id="IPR011009">
    <property type="entry name" value="Kinase-like_dom_sf"/>
</dbReference>
<dbReference type="Gene3D" id="1.10.510.10">
    <property type="entry name" value="Transferase(Phosphotransferase) domain 1"/>
    <property type="match status" value="1"/>
</dbReference>
<dbReference type="InterPro" id="IPR021109">
    <property type="entry name" value="Peptidase_aspartic_dom_sf"/>
</dbReference>
<sequence>MIMRGQDIYSSQEETTSCPSSSGSEDEVRGEESSEEVYPHEEGDLLMVRRLLGGQSCDLSQSQRENIFHTRCKILDKTCSLIVDSGSCCNCCSTRLVSKLNLTIIPHPKPYKLQWLNEQGEMIVNQQVKVPFSIGTYKDEVNCDIVPMEAGHILLGRPWQFDRKIIYNGLTNEITLTHLGTKFVLHPQTPSQVARDQLTMKDKRDEEEKLEKQNKKKDSKALSSKAKGKEKEEKDSSKKIVKKENHFATKGDIKIALLLKQSFYLFLSRETSLSTATIPTFETLPPKVQELLHEFGDIFPKEIPPGLPPLRGIEHQIDLVPGASLPNRPAYRTNPQETKEIESQVKELLKKGWVQESLSPCVVPVLLVPKKDGTWRMCTDCRAINNITIKYRHPIPRLDDLLDELHGANIFSKIDLKSGYHQIRMKKGDEWKTAFKTKFGLYEWLVMPFGLTNAPSTFIRLMHHVLRDFIGRFVVVYFDDILVYSRSLDDHLGHLRQVLSVLRKNTLYVNIEKCTFCVDNIVFLGFVVGRNGVQVDPEKIKAIQEWPTPKSVGDIRSFHGLASFYRRFVPNFSTIASPLNELVKKNVAFTWGEKQEQAFALLKEKLTKAPVLALPDFSKTFELECDASGVGVGAVLLQGGHPISYFSEKLHGATLNYPTYDKELYALIRALRTWEHYLVSKEFVIHSDHQSLKFIRGQSKLNKRHAKWVEYLDQFPYVIKYKKGKTNVVADALSRRHTLFCSLGAQILGFDNIRDLYALDEHFSPIYKSCGKKAQDGYYLAEGYLFKEGKLCIPQGTIRKLLVKESHEGGLMGHFGIDKTLVLLKEKFYWPHMKKDVHKHCTRCVACLQAKSRVMPHGLYTPLSIPSAPWVDISMDFVLGLPRTQRGVDSIFVVVDRFSKMAHFIPCHKVDDASHISKLFFREVVRLHGLPRTIVSDRDAKFLSHFWKTLWAKLGTKLLFSTTCHPQTDGQTEVVNRSLSTLLRALLKGNHKSWDEYLPHVEFAYNRGVHRTTKQSPFEVVYGFNPLTPLDLIPLPLDTSFIHKEGESRSEFVKKLHERVKTQIENQTKVYSTKGNRGRKELVLNEGDWVWLHLRKERFPTKRKSKLSPRGDGPFQVLERINNNAYRLDLPREYGVSTTFNISDLIPFAGGADIEEEEPTDLRSNPLQGGGDDAILPRKGPVTRAMSKRLQEDWARVDKEGLRVLMNLRDLIEAQRSSLHRSSTSKLPSSGNQSTRASSRVRILHPPVMTCFPFSFGKKARFVAKHDPDIDEVLSGIQNVRIYTYKELKVASDNFSPANKIGEGGFGSVYKGLLKDGKVAAIKVLSAESSQGVKEFVTEINMISEIEHENLVQLYGCCVEGNQRILVYNYLENNSLEQTLLGSGHSNIIFDWKTRSRICIGIARGLAYLHEEVRPHIVHRDIKASNILLDKNLTPKISDFGLAKLIPSYMTHVSTRVVGTIGYLAPEYAIRGQLTRKADIYSFGVLLVEIVSGRCHTNTRLPIGEQYLLETTWELYQKRELVGLVDMSLDGHFDVEEACKFLKIGLLCTQDTSKLRPTMSSVVKMLTGENDIDESKITKPSFISDFMNLKIRGEKGGDIDTKVSSSYNASSASDSHSNTMSYAASTTTTTTFTGKYDQSL</sequence>
<evidence type="ECO:0000256" key="36">
    <source>
        <dbReference type="ARBA" id="ARBA00063849"/>
    </source>
</evidence>
<keyword evidence="18" id="KW-0418">Kinase</keyword>
<feature type="region of interest" description="Disordered" evidence="39">
    <location>
        <begin position="194"/>
        <end position="239"/>
    </location>
</feature>
<evidence type="ECO:0000256" key="37">
    <source>
        <dbReference type="ARBA" id="ARBA00082890"/>
    </source>
</evidence>
<dbReference type="GO" id="GO:0004523">
    <property type="term" value="F:RNA-DNA hybrid ribonuclease activity"/>
    <property type="evidence" value="ECO:0007669"/>
    <property type="project" value="UniProtKB-EC"/>
</dbReference>
<evidence type="ECO:0000256" key="22">
    <source>
        <dbReference type="ARBA" id="ARBA00022842"/>
    </source>
</evidence>
<dbReference type="CDD" id="cd01647">
    <property type="entry name" value="RT_LTR"/>
    <property type="match status" value="1"/>
</dbReference>
<comment type="function">
    <text evidence="35">Capsid protein (CA) is the structural component of the virus-like particle (VLP), forming the shell that encapsulates the genomic RNA-nucleocapsid complex.</text>
</comment>
<feature type="region of interest" description="Disordered" evidence="39">
    <location>
        <begin position="1217"/>
        <end position="1239"/>
    </location>
</feature>
<dbReference type="InterPro" id="IPR001584">
    <property type="entry name" value="Integrase_cat-core"/>
</dbReference>
<evidence type="ECO:0000256" key="8">
    <source>
        <dbReference type="ARBA" id="ARBA00022670"/>
    </source>
</evidence>
<dbReference type="Gene3D" id="3.10.10.10">
    <property type="entry name" value="HIV Type 1 Reverse Transcriptase, subunit A, domain 1"/>
    <property type="match status" value="1"/>
</dbReference>
<feature type="region of interest" description="Disordered" evidence="39">
    <location>
        <begin position="1"/>
        <end position="39"/>
    </location>
</feature>
<dbReference type="InterPro" id="IPR041373">
    <property type="entry name" value="RT_RNaseH"/>
</dbReference>
<comment type="function">
    <text evidence="2">The aspartyl protease (PR) mediates the proteolytic cleavages of the Gag and Gag-Pol polyproteins after assembly of the VLP.</text>
</comment>
<dbReference type="Pfam" id="PF17917">
    <property type="entry name" value="RT_RNaseH"/>
    <property type="match status" value="1"/>
</dbReference>
<comment type="function">
    <text evidence="32">Reverse transcriptase/ribonuclease H (RT) is a multifunctional enzyme that catalyzes the conversion of the retro-elements RNA genome into dsDNA within the VLP. The enzyme displays a DNA polymerase activity that can copy either DNA or RNA templates, and a ribonuclease H (RNase H) activity that cleaves the RNA strand of RNA-DNA heteroduplexes during plus-strand synthesis and hydrolyzes RNA primers. The conversion leads to a linear dsDNA copy of the retrotransposon that includes long terminal repeats (LTRs) at both ends.</text>
</comment>
<keyword evidence="11" id="KW-0540">Nuclease</keyword>
<dbReference type="Gene3D" id="2.40.70.10">
    <property type="entry name" value="Acid Proteases"/>
    <property type="match status" value="1"/>
</dbReference>
<feature type="domain" description="Protein kinase" evidence="40">
    <location>
        <begin position="1295"/>
        <end position="1582"/>
    </location>
</feature>
<dbReference type="InterPro" id="IPR043502">
    <property type="entry name" value="DNA/RNA_pol_sf"/>
</dbReference>
<evidence type="ECO:0000256" key="32">
    <source>
        <dbReference type="ARBA" id="ARBA00025590"/>
    </source>
</evidence>
<evidence type="ECO:0000256" key="20">
    <source>
        <dbReference type="ARBA" id="ARBA00022833"/>
    </source>
</evidence>
<organism evidence="43 44">
    <name type="scientific">Glycine soja</name>
    <name type="common">Wild soybean</name>
    <dbReference type="NCBI Taxonomy" id="3848"/>
    <lineage>
        <taxon>Eukaryota</taxon>
        <taxon>Viridiplantae</taxon>
        <taxon>Streptophyta</taxon>
        <taxon>Embryophyta</taxon>
        <taxon>Tracheophyta</taxon>
        <taxon>Spermatophyta</taxon>
        <taxon>Magnoliopsida</taxon>
        <taxon>eudicotyledons</taxon>
        <taxon>Gunneridae</taxon>
        <taxon>Pentapetalae</taxon>
        <taxon>rosids</taxon>
        <taxon>fabids</taxon>
        <taxon>Fabales</taxon>
        <taxon>Fabaceae</taxon>
        <taxon>Papilionoideae</taxon>
        <taxon>50 kb inversion clade</taxon>
        <taxon>NPAAA clade</taxon>
        <taxon>indigoferoid/millettioid clade</taxon>
        <taxon>Phaseoleae</taxon>
        <taxon>Glycine</taxon>
        <taxon>Glycine subgen. Soja</taxon>
    </lineage>
</organism>
<dbReference type="FunFam" id="1.10.510.10:FF:000368">
    <property type="entry name" value="cold-responsive protein kinase 1"/>
    <property type="match status" value="1"/>
</dbReference>
<feature type="compositionally biased region" description="Polar residues" evidence="39">
    <location>
        <begin position="8"/>
        <end position="19"/>
    </location>
</feature>
<dbReference type="PROSITE" id="PS50878">
    <property type="entry name" value="RT_POL"/>
    <property type="match status" value="1"/>
</dbReference>
<dbReference type="Gene3D" id="3.30.420.10">
    <property type="entry name" value="Ribonuclease H-like superfamily/Ribonuclease H"/>
    <property type="match status" value="1"/>
</dbReference>
<dbReference type="FunFam" id="1.10.340.70:FF:000001">
    <property type="entry name" value="Retrovirus-related Pol polyprotein from transposon gypsy-like Protein"/>
    <property type="match status" value="1"/>
</dbReference>
<dbReference type="CDD" id="cd00303">
    <property type="entry name" value="retropepsin_like"/>
    <property type="match status" value="1"/>
</dbReference>
<dbReference type="InterPro" id="IPR041588">
    <property type="entry name" value="Integrase_H2C2"/>
</dbReference>
<evidence type="ECO:0000256" key="31">
    <source>
        <dbReference type="ARBA" id="ARBA00023268"/>
    </source>
</evidence>
<dbReference type="GO" id="GO:0008270">
    <property type="term" value="F:zinc ion binding"/>
    <property type="evidence" value="ECO:0007669"/>
    <property type="project" value="UniProtKB-KW"/>
</dbReference>
<evidence type="ECO:0000256" key="11">
    <source>
        <dbReference type="ARBA" id="ARBA00022722"/>
    </source>
</evidence>
<dbReference type="GO" id="GO:0003677">
    <property type="term" value="F:DNA binding"/>
    <property type="evidence" value="ECO:0007669"/>
    <property type="project" value="UniProtKB-KW"/>
</dbReference>
<dbReference type="PROSITE" id="PS00107">
    <property type="entry name" value="PROTEIN_KINASE_ATP"/>
    <property type="match status" value="1"/>
</dbReference>
<evidence type="ECO:0000256" key="18">
    <source>
        <dbReference type="ARBA" id="ARBA00022777"/>
    </source>
</evidence>
<feature type="domain" description="Integrase catalytic" evidence="42">
    <location>
        <begin position="865"/>
        <end position="1025"/>
    </location>
</feature>
<dbReference type="GO" id="GO:0006310">
    <property type="term" value="P:DNA recombination"/>
    <property type="evidence" value="ECO:0007669"/>
    <property type="project" value="UniProtKB-KW"/>
</dbReference>
<keyword evidence="10" id="KW-0548">Nucleotidyltransferase</keyword>
<accession>A0A445GWL8</accession>
<dbReference type="FunFam" id="3.30.420.10:FF:000032">
    <property type="entry name" value="Retrovirus-related Pol polyprotein from transposon 297-like Protein"/>
    <property type="match status" value="1"/>
</dbReference>
<dbReference type="Pfam" id="PF00078">
    <property type="entry name" value="RVT_1"/>
    <property type="match status" value="1"/>
</dbReference>
<dbReference type="FunFam" id="3.10.10.10:FF:000007">
    <property type="entry name" value="Retrovirus-related Pol polyprotein from transposon 17.6-like Protein"/>
    <property type="match status" value="1"/>
</dbReference>
<keyword evidence="26" id="KW-0239">DNA-directed DNA polymerase</keyword>
<dbReference type="InterPro" id="IPR000719">
    <property type="entry name" value="Prot_kinase_dom"/>
</dbReference>
<feature type="compositionally biased region" description="Basic and acidic residues" evidence="39">
    <location>
        <begin position="198"/>
        <end position="213"/>
    </location>
</feature>
<feature type="compositionally biased region" description="Basic and acidic residues" evidence="39">
    <location>
        <begin position="26"/>
        <end position="39"/>
    </location>
</feature>
<evidence type="ECO:0000256" key="12">
    <source>
        <dbReference type="ARBA" id="ARBA00022723"/>
    </source>
</evidence>
<dbReference type="GO" id="GO:0015074">
    <property type="term" value="P:DNA integration"/>
    <property type="evidence" value="ECO:0007669"/>
    <property type="project" value="UniProtKB-KW"/>
</dbReference>
<gene>
    <name evidence="43" type="ORF">D0Y65_041597</name>
</gene>
<keyword evidence="25" id="KW-0695">RNA-directed DNA polymerase</keyword>
<dbReference type="GO" id="GO:0005737">
    <property type="term" value="C:cytoplasm"/>
    <property type="evidence" value="ECO:0007669"/>
    <property type="project" value="UniProtKB-SubCell"/>
</dbReference>
<evidence type="ECO:0000256" key="3">
    <source>
        <dbReference type="ARBA" id="ARBA00004123"/>
    </source>
</evidence>
<feature type="compositionally biased region" description="Polar residues" evidence="39">
    <location>
        <begin position="1217"/>
        <end position="1238"/>
    </location>
</feature>
<evidence type="ECO:0000256" key="13">
    <source>
        <dbReference type="ARBA" id="ARBA00022741"/>
    </source>
</evidence>
<dbReference type="EMBL" id="QZWG01000015">
    <property type="protein sequence ID" value="RZB65593.1"/>
    <property type="molecule type" value="Genomic_DNA"/>
</dbReference>
<evidence type="ECO:0000256" key="15">
    <source>
        <dbReference type="ARBA" id="ARBA00022758"/>
    </source>
</evidence>
<evidence type="ECO:0000256" key="21">
    <source>
        <dbReference type="ARBA" id="ARBA00022840"/>
    </source>
</evidence>
<feature type="region of interest" description="Disordered" evidence="39">
    <location>
        <begin position="1157"/>
        <end position="1179"/>
    </location>
</feature>
<keyword evidence="14" id="KW-0064">Aspartyl protease</keyword>
<dbReference type="EC" id="2.7.7.49" evidence="5"/>
<evidence type="ECO:0000256" key="30">
    <source>
        <dbReference type="ARBA" id="ARBA00023242"/>
    </source>
</evidence>
<keyword evidence="29" id="KW-0233">DNA recombination</keyword>
<evidence type="ECO:0000256" key="14">
    <source>
        <dbReference type="ARBA" id="ARBA00022750"/>
    </source>
</evidence>
<keyword evidence="44" id="KW-1185">Reference proteome</keyword>
<evidence type="ECO:0000256" key="1">
    <source>
        <dbReference type="ARBA" id="ARBA00000077"/>
    </source>
</evidence>
<comment type="subunit">
    <text evidence="36">The protease is a homodimer, whose active site consists of two apposed aspartic acid residues.</text>
</comment>
<comment type="catalytic activity">
    <reaction evidence="1">
        <text>Endonucleolytic cleavage to 5'-phosphomonoester.</text>
        <dbReference type="EC" id="3.1.26.4"/>
    </reaction>
</comment>
<proteinExistence type="predicted"/>
<dbReference type="Gene3D" id="3.10.20.370">
    <property type="match status" value="1"/>
</dbReference>
<feature type="domain" description="Reverse transcriptase" evidence="41">
    <location>
        <begin position="349"/>
        <end position="528"/>
    </location>
</feature>
<evidence type="ECO:0000256" key="6">
    <source>
        <dbReference type="ARBA" id="ARBA00022490"/>
    </source>
</evidence>
<evidence type="ECO:0000256" key="16">
    <source>
        <dbReference type="ARBA" id="ARBA00022759"/>
    </source>
</evidence>
<evidence type="ECO:0000256" key="17">
    <source>
        <dbReference type="ARBA" id="ARBA00022771"/>
    </source>
</evidence>
<dbReference type="Gene3D" id="3.30.70.270">
    <property type="match status" value="2"/>
</dbReference>
<feature type="binding site" evidence="38">
    <location>
        <position position="1323"/>
    </location>
    <ligand>
        <name>ATP</name>
        <dbReference type="ChEBI" id="CHEBI:30616"/>
    </ligand>
</feature>
<evidence type="ECO:0000259" key="41">
    <source>
        <dbReference type="PROSITE" id="PS50878"/>
    </source>
</evidence>
<comment type="subcellular location">
    <subcellularLocation>
        <location evidence="4">Cytoplasm</location>
    </subcellularLocation>
    <subcellularLocation>
        <location evidence="3">Nucleus</location>
    </subcellularLocation>
</comment>
<keyword evidence="21 38" id="KW-0067">ATP-binding</keyword>
<keyword evidence="24" id="KW-0229">DNA integration</keyword>
<evidence type="ECO:0000256" key="35">
    <source>
        <dbReference type="ARBA" id="ARBA00055383"/>
    </source>
</evidence>
<evidence type="ECO:0000256" key="23">
    <source>
        <dbReference type="ARBA" id="ARBA00022884"/>
    </source>
</evidence>
<keyword evidence="27" id="KW-0917">Virion maturation</keyword>
<keyword evidence="30" id="KW-0539">Nucleus</keyword>
<comment type="caution">
    <text evidence="43">The sequence shown here is derived from an EMBL/GenBank/DDBJ whole genome shotgun (WGS) entry which is preliminary data.</text>
</comment>
<dbReference type="GO" id="GO:0005524">
    <property type="term" value="F:ATP binding"/>
    <property type="evidence" value="ECO:0007669"/>
    <property type="project" value="UniProtKB-UniRule"/>
</dbReference>